<organism evidence="1 2">
    <name type="scientific">Suillus discolor</name>
    <dbReference type="NCBI Taxonomy" id="1912936"/>
    <lineage>
        <taxon>Eukaryota</taxon>
        <taxon>Fungi</taxon>
        <taxon>Dikarya</taxon>
        <taxon>Basidiomycota</taxon>
        <taxon>Agaricomycotina</taxon>
        <taxon>Agaricomycetes</taxon>
        <taxon>Agaricomycetidae</taxon>
        <taxon>Boletales</taxon>
        <taxon>Suillineae</taxon>
        <taxon>Suillaceae</taxon>
        <taxon>Suillus</taxon>
    </lineage>
</organism>
<name>A0A9P7JRD2_9AGAM</name>
<protein>
    <submittedName>
        <fullName evidence="1">Uncharacterized protein</fullName>
    </submittedName>
</protein>
<dbReference type="EMBL" id="JABBWM010000053">
    <property type="protein sequence ID" value="KAG2100720.1"/>
    <property type="molecule type" value="Genomic_DNA"/>
</dbReference>
<dbReference type="Proteomes" id="UP000823399">
    <property type="component" value="Unassembled WGS sequence"/>
</dbReference>
<gene>
    <name evidence="1" type="ORF">F5147DRAFT_776926</name>
</gene>
<comment type="caution">
    <text evidence="1">The sequence shown here is derived from an EMBL/GenBank/DDBJ whole genome shotgun (WGS) entry which is preliminary data.</text>
</comment>
<evidence type="ECO:0000313" key="1">
    <source>
        <dbReference type="EMBL" id="KAG2100720.1"/>
    </source>
</evidence>
<dbReference type="GeneID" id="64704173"/>
<evidence type="ECO:0000313" key="2">
    <source>
        <dbReference type="Proteomes" id="UP000823399"/>
    </source>
</evidence>
<reference evidence="1" key="1">
    <citation type="journal article" date="2020" name="New Phytol.">
        <title>Comparative genomics reveals dynamic genome evolution in host specialist ectomycorrhizal fungi.</title>
        <authorList>
            <person name="Lofgren L.A."/>
            <person name="Nguyen N.H."/>
            <person name="Vilgalys R."/>
            <person name="Ruytinx J."/>
            <person name="Liao H.L."/>
            <person name="Branco S."/>
            <person name="Kuo A."/>
            <person name="LaButti K."/>
            <person name="Lipzen A."/>
            <person name="Andreopoulos W."/>
            <person name="Pangilinan J."/>
            <person name="Riley R."/>
            <person name="Hundley H."/>
            <person name="Na H."/>
            <person name="Barry K."/>
            <person name="Grigoriev I.V."/>
            <person name="Stajich J.E."/>
            <person name="Kennedy P.G."/>
        </authorList>
    </citation>
    <scope>NUCLEOTIDE SEQUENCE</scope>
    <source>
        <strain evidence="1">FC423</strain>
    </source>
</reference>
<accession>A0A9P7JRD2</accession>
<keyword evidence="2" id="KW-1185">Reference proteome</keyword>
<proteinExistence type="predicted"/>
<dbReference type="AlphaFoldDB" id="A0A9P7JRD2"/>
<dbReference type="RefSeq" id="XP_041289663.1">
    <property type="nucleotide sequence ID" value="XM_041441914.1"/>
</dbReference>
<dbReference type="OrthoDB" id="2709252at2759"/>
<sequence length="227" mass="25036">MSAPSSFVSPNMISAFTSLMSDTIPMLTLLMPNMAAAILLPCPSHNRTNIYVLFDENKLCFDQNLYTSNKTETFSDSLIPPIASLPDEPSKDKFVHAIDPDEEEPLLLASNDESIQILTFYNILNIILNEADIANANENMSIPSSAAVLTPPPTDTQDSIDVFLIYPSFDDKSTYANLTFTLPFSAFLVALPNSNVSLPRDNEYAPSLMPSHPFKGDLKFNYCLSPL</sequence>